<sequence length="334" mass="36937">MHAAGLLDGYKPDPLAAVGGIKAERDLDIAPLCRAHSANPTSFRTTTMPRKAAQNRVKEPSFALWVKMPLLPDAVLKTDSDGKELKLRPGDVACVIHEGFKADNLYWKMRVDELRQDGRHVWVIGRWFNSSADIAATFENTADLVGFLGKTELMISEHQESTLLGSVEDVCHVVKFRDTAFITDKPLGYNTWCYRFKLMDNGRIAKLTSHCICGEVYNPDKSVQRFCITCGKWFDIYCILLSAANQSAFTLETSSKTATSILGMPIVRGALTGPLASSWRVSGSGAMIVKVLGWYRAGAFPEDWKRQLPKGFAEYASNNTALPRYECPGCSAVI</sequence>
<gene>
    <name evidence="2" type="ORF">M413DRAFT_32639</name>
</gene>
<evidence type="ECO:0000313" key="2">
    <source>
        <dbReference type="EMBL" id="KIM35226.1"/>
    </source>
</evidence>
<dbReference type="AlphaFoldDB" id="A0A0C3BV20"/>
<name>A0A0C3BV20_HEBCY</name>
<reference evidence="3" key="2">
    <citation type="submission" date="2015-01" db="EMBL/GenBank/DDBJ databases">
        <title>Evolutionary Origins and Diversification of the Mycorrhizal Mutualists.</title>
        <authorList>
            <consortium name="DOE Joint Genome Institute"/>
            <consortium name="Mycorrhizal Genomics Consortium"/>
            <person name="Kohler A."/>
            <person name="Kuo A."/>
            <person name="Nagy L.G."/>
            <person name="Floudas D."/>
            <person name="Copeland A."/>
            <person name="Barry K.W."/>
            <person name="Cichocki N."/>
            <person name="Veneault-Fourrey C."/>
            <person name="LaButti K."/>
            <person name="Lindquist E.A."/>
            <person name="Lipzen A."/>
            <person name="Lundell T."/>
            <person name="Morin E."/>
            <person name="Murat C."/>
            <person name="Riley R."/>
            <person name="Ohm R."/>
            <person name="Sun H."/>
            <person name="Tunlid A."/>
            <person name="Henrissat B."/>
            <person name="Grigoriev I.V."/>
            <person name="Hibbett D.S."/>
            <person name="Martin F."/>
        </authorList>
    </citation>
    <scope>NUCLEOTIDE SEQUENCE [LARGE SCALE GENOMIC DNA]</scope>
    <source>
        <strain evidence="3">h7</strain>
    </source>
</reference>
<dbReference type="EMBL" id="KN831826">
    <property type="protein sequence ID" value="KIM35226.1"/>
    <property type="molecule type" value="Genomic_DNA"/>
</dbReference>
<feature type="domain" description="BAH" evidence="1">
    <location>
        <begin position="85"/>
        <end position="208"/>
    </location>
</feature>
<keyword evidence="3" id="KW-1185">Reference proteome</keyword>
<dbReference type="Proteomes" id="UP000053424">
    <property type="component" value="Unassembled WGS sequence"/>
</dbReference>
<organism evidence="2 3">
    <name type="scientific">Hebeloma cylindrosporum</name>
    <dbReference type="NCBI Taxonomy" id="76867"/>
    <lineage>
        <taxon>Eukaryota</taxon>
        <taxon>Fungi</taxon>
        <taxon>Dikarya</taxon>
        <taxon>Basidiomycota</taxon>
        <taxon>Agaricomycotina</taxon>
        <taxon>Agaricomycetes</taxon>
        <taxon>Agaricomycetidae</taxon>
        <taxon>Agaricales</taxon>
        <taxon>Agaricineae</taxon>
        <taxon>Hymenogastraceae</taxon>
        <taxon>Hebeloma</taxon>
    </lineage>
</organism>
<protein>
    <recommendedName>
        <fullName evidence="1">BAH domain-containing protein</fullName>
    </recommendedName>
</protein>
<dbReference type="InterPro" id="IPR043151">
    <property type="entry name" value="BAH_sf"/>
</dbReference>
<dbReference type="GO" id="GO:0003682">
    <property type="term" value="F:chromatin binding"/>
    <property type="evidence" value="ECO:0007669"/>
    <property type="project" value="InterPro"/>
</dbReference>
<evidence type="ECO:0000313" key="3">
    <source>
        <dbReference type="Proteomes" id="UP000053424"/>
    </source>
</evidence>
<evidence type="ECO:0000259" key="1">
    <source>
        <dbReference type="PROSITE" id="PS51038"/>
    </source>
</evidence>
<dbReference type="InterPro" id="IPR011011">
    <property type="entry name" value="Znf_FYVE_PHD"/>
</dbReference>
<dbReference type="OrthoDB" id="3005038at2759"/>
<dbReference type="PANTHER" id="PTHR46364">
    <property type="entry name" value="OS08G0421900 PROTEIN"/>
    <property type="match status" value="1"/>
</dbReference>
<accession>A0A0C3BV20</accession>
<dbReference type="Gene3D" id="2.30.30.490">
    <property type="match status" value="1"/>
</dbReference>
<dbReference type="PROSITE" id="PS51038">
    <property type="entry name" value="BAH"/>
    <property type="match status" value="1"/>
</dbReference>
<reference evidence="2 3" key="1">
    <citation type="submission" date="2014-04" db="EMBL/GenBank/DDBJ databases">
        <authorList>
            <consortium name="DOE Joint Genome Institute"/>
            <person name="Kuo A."/>
            <person name="Gay G."/>
            <person name="Dore J."/>
            <person name="Kohler A."/>
            <person name="Nagy L.G."/>
            <person name="Floudas D."/>
            <person name="Copeland A."/>
            <person name="Barry K.W."/>
            <person name="Cichocki N."/>
            <person name="Veneault-Fourrey C."/>
            <person name="LaButti K."/>
            <person name="Lindquist E.A."/>
            <person name="Lipzen A."/>
            <person name="Lundell T."/>
            <person name="Morin E."/>
            <person name="Murat C."/>
            <person name="Sun H."/>
            <person name="Tunlid A."/>
            <person name="Henrissat B."/>
            <person name="Grigoriev I.V."/>
            <person name="Hibbett D.S."/>
            <person name="Martin F."/>
            <person name="Nordberg H.P."/>
            <person name="Cantor M.N."/>
            <person name="Hua S.X."/>
        </authorList>
    </citation>
    <scope>NUCLEOTIDE SEQUENCE [LARGE SCALE GENOMIC DNA]</scope>
    <source>
        <strain evidence="3">h7</strain>
    </source>
</reference>
<proteinExistence type="predicted"/>
<dbReference type="SUPFAM" id="SSF57903">
    <property type="entry name" value="FYVE/PHD zinc finger"/>
    <property type="match status" value="1"/>
</dbReference>
<dbReference type="InterPro" id="IPR001025">
    <property type="entry name" value="BAH_dom"/>
</dbReference>
<dbReference type="HOGENOM" id="CLU_831727_0_0_1"/>